<dbReference type="AlphaFoldDB" id="A0A382K544"/>
<protein>
    <submittedName>
        <fullName evidence="1">Uncharacterized protein</fullName>
    </submittedName>
</protein>
<organism evidence="1">
    <name type="scientific">marine metagenome</name>
    <dbReference type="NCBI Taxonomy" id="408172"/>
    <lineage>
        <taxon>unclassified sequences</taxon>
        <taxon>metagenomes</taxon>
        <taxon>ecological metagenomes</taxon>
    </lineage>
</organism>
<gene>
    <name evidence="1" type="ORF">METZ01_LOCUS272424</name>
</gene>
<proteinExistence type="predicted"/>
<sequence>MAKRQKVLVLYLNMPSLEGEVISWATFDGTGKKLHMTGDSDEPPYPTGLDALLDGWRLFQASQAIPEHPGQEFRTSYLKHEFFFEKIEEGDF</sequence>
<evidence type="ECO:0000313" key="1">
    <source>
        <dbReference type="EMBL" id="SVC19570.1"/>
    </source>
</evidence>
<reference evidence="1" key="1">
    <citation type="submission" date="2018-05" db="EMBL/GenBank/DDBJ databases">
        <authorList>
            <person name="Lanie J.A."/>
            <person name="Ng W.-L."/>
            <person name="Kazmierczak K.M."/>
            <person name="Andrzejewski T.M."/>
            <person name="Davidsen T.M."/>
            <person name="Wayne K.J."/>
            <person name="Tettelin H."/>
            <person name="Glass J.I."/>
            <person name="Rusch D."/>
            <person name="Podicherti R."/>
            <person name="Tsui H.-C.T."/>
            <person name="Winkler M.E."/>
        </authorList>
    </citation>
    <scope>NUCLEOTIDE SEQUENCE</scope>
</reference>
<accession>A0A382K544</accession>
<dbReference type="EMBL" id="UINC01078468">
    <property type="protein sequence ID" value="SVC19570.1"/>
    <property type="molecule type" value="Genomic_DNA"/>
</dbReference>
<name>A0A382K544_9ZZZZ</name>